<proteinExistence type="predicted"/>
<dbReference type="EMBL" id="CADEHS020000001">
    <property type="protein sequence ID" value="CAG9936936.1"/>
    <property type="molecule type" value="Genomic_DNA"/>
</dbReference>
<gene>
    <name evidence="1" type="ORF">CRV2_00004119</name>
</gene>
<name>A0ACA9T8V9_BIOOC</name>
<organism evidence="1 2">
    <name type="scientific">Clonostachys rosea f. rosea IK726</name>
    <dbReference type="NCBI Taxonomy" id="1349383"/>
    <lineage>
        <taxon>Eukaryota</taxon>
        <taxon>Fungi</taxon>
        <taxon>Dikarya</taxon>
        <taxon>Ascomycota</taxon>
        <taxon>Pezizomycotina</taxon>
        <taxon>Sordariomycetes</taxon>
        <taxon>Hypocreomycetidae</taxon>
        <taxon>Hypocreales</taxon>
        <taxon>Bionectriaceae</taxon>
        <taxon>Clonostachys</taxon>
    </lineage>
</organism>
<protein>
    <submittedName>
        <fullName evidence="1">Uncharacterized protein</fullName>
    </submittedName>
</protein>
<keyword evidence="2" id="KW-1185">Reference proteome</keyword>
<comment type="caution">
    <text evidence="1">The sequence shown here is derived from an EMBL/GenBank/DDBJ whole genome shotgun (WGS) entry which is preliminary data.</text>
</comment>
<evidence type="ECO:0000313" key="2">
    <source>
        <dbReference type="Proteomes" id="UP000836387"/>
    </source>
</evidence>
<reference evidence="1" key="1">
    <citation type="submission" date="2020-04" db="EMBL/GenBank/DDBJ databases">
        <authorList>
            <person name="Broberg M."/>
        </authorList>
    </citation>
    <scope>NUCLEOTIDE SEQUENCE</scope>
</reference>
<accession>A0ACA9T8V9</accession>
<dbReference type="Proteomes" id="UP000836387">
    <property type="component" value="Unassembled WGS sequence"/>
</dbReference>
<sequence>MVSSKPVPSRAALNALRGLVFTTSCSVFILAEERRQRMRIARSAFDNARKLHTVKARHRPALLADTRLSDEDCEALLIERISKPERRKRRPRLRSRSDDSDVHNKEKNLMQDLEIKGNDRIDLPSRTARSSSSSTNPRVTVDLPIIGQKPGAPPIRSTVSSRDTFSRPKLGKPISPASQSSRPKVPHTNHHAKPRIPADFQVGMATLTAAVPSSSNSYERPYVGAFSTMDSSLTQAVTDFLGRASGAETTFDSTALPLLNKLLVEFDPRDWSVAGISSRLNMALEIFDKLSHVTATGLHAEAMEANSVALIKVAILLGEHQVSALNSTRRFHKDVHRVLAVVLDWMMEANIADRVPSFLGEFCNSECSVDQLDSKAIYRILVSHSTLYQKPSRTIELYHMLHSPRLPSNSQSTLEGDFETRQLVSFLLQDEMQRRGIYQAVHSPAPYQSGAQSDVSEASRRQFQGILANLVDTCSRRHAPANFEAIVRYLTQTHGLELQGRWVYSLLTRYFRSNGLDTVFSWIQFCLQNNFRVDDAYILKFYQKCHTNWDMSWEKVNRLASLLRKANHNYTLADCTKAISPNAEKDGTPSSRQSVPAREDWERLYVRVARELAPSPLSKEEADVFDSMQRYARECKWSLVWESYEKFRSTSSKKFSIRCLRLAVLARVRLDGGSTDNASRLLWSCSQGHDVSDAATSVLMAKLANGEPPISIIRDALGRGLRVHDMVYNLAARKTIALGHLADALRICQMAISQNGSGDFLYQEFIFLNLVSIHILQLHYSDLKLLMAALMEKKPNWVGTEAIKRTLKLNMKTVVKRIAMASESASSPHTEALSFLDMALQFNSERTERYAPSTRSNADINSNMGNVFQSEFEVVSSCPPKEINDGSSLSTLPKGVGDAQQFSEARTGDVITSHKLSNTLDKETVMTAQTPQDTIPLGPNQKPVDEKFQENKSIPAEKKPQQEAVQRPDPNWDYFSEMEGNAVRSRDVFPKEKPKNSFAKQNAKDEGVPTKLDGDNVREISSGVASSESRSLLTGEKKMMYEFLSLQPRVVPGWSQCEVGHES</sequence>
<evidence type="ECO:0000313" key="1">
    <source>
        <dbReference type="EMBL" id="CAG9936936.1"/>
    </source>
</evidence>
<reference evidence="1" key="2">
    <citation type="submission" date="2021-10" db="EMBL/GenBank/DDBJ databases">
        <authorList>
            <person name="Piombo E."/>
        </authorList>
    </citation>
    <scope>NUCLEOTIDE SEQUENCE</scope>
</reference>